<dbReference type="GO" id="GO:0005737">
    <property type="term" value="C:cytoplasm"/>
    <property type="evidence" value="ECO:0007669"/>
    <property type="project" value="TreeGrafter"/>
</dbReference>
<feature type="compositionally biased region" description="Polar residues" evidence="1">
    <location>
        <begin position="240"/>
        <end position="263"/>
    </location>
</feature>
<feature type="compositionally biased region" description="Basic and acidic residues" evidence="1">
    <location>
        <begin position="307"/>
        <end position="320"/>
    </location>
</feature>
<dbReference type="PANTHER" id="PTHR45960:SF2">
    <property type="entry name" value="PROTEIN DAUGHTER OF SEVENLESS"/>
    <property type="match status" value="1"/>
</dbReference>
<protein>
    <submittedName>
        <fullName evidence="3">PH domain-containing protein</fullName>
    </submittedName>
</protein>
<evidence type="ECO:0000259" key="2">
    <source>
        <dbReference type="PROSITE" id="PS50003"/>
    </source>
</evidence>
<dbReference type="InterPro" id="IPR046355">
    <property type="entry name" value="Gab1-4-like"/>
</dbReference>
<feature type="region of interest" description="Disordered" evidence="1">
    <location>
        <begin position="147"/>
        <end position="166"/>
    </location>
</feature>
<dbReference type="Gene3D" id="2.30.29.30">
    <property type="entry name" value="Pleckstrin-homology domain (PH domain)/Phosphotyrosine-binding domain (PTB)"/>
    <property type="match status" value="1"/>
</dbReference>
<dbReference type="PROSITE" id="PS50003">
    <property type="entry name" value="PH_DOMAIN"/>
    <property type="match status" value="1"/>
</dbReference>
<dbReference type="SUPFAM" id="SSF50729">
    <property type="entry name" value="PH domain-like"/>
    <property type="match status" value="1"/>
</dbReference>
<dbReference type="GO" id="GO:0007165">
    <property type="term" value="P:signal transduction"/>
    <property type="evidence" value="ECO:0007669"/>
    <property type="project" value="TreeGrafter"/>
</dbReference>
<evidence type="ECO:0000256" key="1">
    <source>
        <dbReference type="SAM" id="MobiDB-lite"/>
    </source>
</evidence>
<feature type="region of interest" description="Disordered" evidence="1">
    <location>
        <begin position="240"/>
        <end position="264"/>
    </location>
</feature>
<feature type="compositionally biased region" description="Low complexity" evidence="1">
    <location>
        <begin position="354"/>
        <end position="363"/>
    </location>
</feature>
<dbReference type="Pfam" id="PF00169">
    <property type="entry name" value="PH"/>
    <property type="match status" value="1"/>
</dbReference>
<feature type="compositionally biased region" description="Acidic residues" evidence="1">
    <location>
        <begin position="364"/>
        <end position="373"/>
    </location>
</feature>
<evidence type="ECO:0000313" key="3">
    <source>
        <dbReference type="WBParaSite" id="MCU_010741-RB"/>
    </source>
</evidence>
<feature type="region of interest" description="Disordered" evidence="1">
    <location>
        <begin position="307"/>
        <end position="478"/>
    </location>
</feature>
<dbReference type="SMART" id="SM00233">
    <property type="entry name" value="PH"/>
    <property type="match status" value="1"/>
</dbReference>
<dbReference type="PANTHER" id="PTHR45960">
    <property type="entry name" value="GRB2-ASSOCIATED-BINDING PROTEIN"/>
    <property type="match status" value="1"/>
</dbReference>
<reference evidence="3" key="1">
    <citation type="submission" date="2019-11" db="UniProtKB">
        <authorList>
            <consortium name="WormBaseParasite"/>
        </authorList>
    </citation>
    <scope>IDENTIFICATION</scope>
</reference>
<feature type="domain" description="PH" evidence="2">
    <location>
        <begin position="9"/>
        <end position="138"/>
    </location>
</feature>
<accession>A0A5K3FUM7</accession>
<feature type="compositionally biased region" description="Low complexity" evidence="1">
    <location>
        <begin position="379"/>
        <end position="388"/>
    </location>
</feature>
<sequence length="507" mass="55746">MGMKPVGREVLIKGYLRKAPPLQRESKYLGVYGLLCGGCRPPSDQRWKRRFCIFYKIRKPTETEVFFEYYKDETEKHPRGRVDLNSCDCIYEQKSFSKWPNVFVVTTNCRGKRRDYLFSASTPEDMNSWIVQLTTVLRMVPEQIPGKQFSDRIGRNGTTVSPFPQHRPIMSGAASSSASPINNLPWVSNASSVSHGYYGQGLTEEYRTSFGDPDDDDEDCYRMLPQPDHAYVNLKTSASFRDQSAPQKESASPQDQSTHNGSRPDSVYFNVWDSSTGNVCVEDARVVYRKSRLDLEPLELECVDVKEQKEPEADSPHQDDGQGGVSVPPPEEPAAPSQPSDFNECALPVRSRVRATSSSSSTNSDDDAEDVDNDDAKAVEGAGEAEAAPSDSGELTPPPSSFVADSKPGDAPTEVDSGSATGGPVIQYLDAKNLDFSQRHRRGKGAPAVPPKPAHLRKTPVNEASSVGSSADVGSSGEQIEYKELDPRGTQALFMVTKQVFGDTEAY</sequence>
<dbReference type="InterPro" id="IPR001849">
    <property type="entry name" value="PH_domain"/>
</dbReference>
<dbReference type="InterPro" id="IPR011993">
    <property type="entry name" value="PH-like_dom_sf"/>
</dbReference>
<proteinExistence type="predicted"/>
<name>A0A5K3FUM7_MESCO</name>
<feature type="compositionally biased region" description="Low complexity" evidence="1">
    <location>
        <begin position="464"/>
        <end position="477"/>
    </location>
</feature>
<dbReference type="AlphaFoldDB" id="A0A5K3FUM7"/>
<organism evidence="3">
    <name type="scientific">Mesocestoides corti</name>
    <name type="common">Flatworm</name>
    <dbReference type="NCBI Taxonomy" id="53468"/>
    <lineage>
        <taxon>Eukaryota</taxon>
        <taxon>Metazoa</taxon>
        <taxon>Spiralia</taxon>
        <taxon>Lophotrochozoa</taxon>
        <taxon>Platyhelminthes</taxon>
        <taxon>Cestoda</taxon>
        <taxon>Eucestoda</taxon>
        <taxon>Cyclophyllidea</taxon>
        <taxon>Mesocestoididae</taxon>
        <taxon>Mesocestoides</taxon>
    </lineage>
</organism>
<dbReference type="WBParaSite" id="MCU_010741-RB">
    <property type="protein sequence ID" value="MCU_010741-RB"/>
    <property type="gene ID" value="MCU_010741"/>
</dbReference>
<dbReference type="GO" id="GO:0035591">
    <property type="term" value="F:signaling adaptor activity"/>
    <property type="evidence" value="ECO:0007669"/>
    <property type="project" value="TreeGrafter"/>
</dbReference>